<dbReference type="GO" id="GO:0044773">
    <property type="term" value="P:mitotic DNA damage checkpoint signaling"/>
    <property type="evidence" value="ECO:0007669"/>
    <property type="project" value="TreeGrafter"/>
</dbReference>
<dbReference type="EMBL" id="ML976614">
    <property type="protein sequence ID" value="KAF1851293.1"/>
    <property type="molecule type" value="Genomic_DNA"/>
</dbReference>
<comment type="caution">
    <text evidence="2">The sequence shown here is derived from an EMBL/GenBank/DDBJ whole genome shotgun (WGS) entry which is preliminary data.</text>
</comment>
<evidence type="ECO:0000313" key="2">
    <source>
        <dbReference type="EMBL" id="KAF1851293.1"/>
    </source>
</evidence>
<dbReference type="GO" id="GO:0005634">
    <property type="term" value="C:nucleus"/>
    <property type="evidence" value="ECO:0007669"/>
    <property type="project" value="TreeGrafter"/>
</dbReference>
<dbReference type="OrthoDB" id="4062651at2759"/>
<protein>
    <submittedName>
        <fullName evidence="2">Kinase-like protein</fullName>
    </submittedName>
</protein>
<dbReference type="GO" id="GO:0005524">
    <property type="term" value="F:ATP binding"/>
    <property type="evidence" value="ECO:0007669"/>
    <property type="project" value="InterPro"/>
</dbReference>
<dbReference type="PROSITE" id="PS00108">
    <property type="entry name" value="PROTEIN_KINASE_ST"/>
    <property type="match status" value="1"/>
</dbReference>
<dbReference type="GeneID" id="63849820"/>
<dbReference type="RefSeq" id="XP_040793856.1">
    <property type="nucleotide sequence ID" value="XM_040932569.1"/>
</dbReference>
<evidence type="ECO:0000259" key="1">
    <source>
        <dbReference type="PROSITE" id="PS50011"/>
    </source>
</evidence>
<dbReference type="InterPro" id="IPR000719">
    <property type="entry name" value="Prot_kinase_dom"/>
</dbReference>
<dbReference type="SMART" id="SM00220">
    <property type="entry name" value="S_TKc"/>
    <property type="match status" value="1"/>
</dbReference>
<dbReference type="InterPro" id="IPR008271">
    <property type="entry name" value="Ser/Thr_kinase_AS"/>
</dbReference>
<dbReference type="PANTHER" id="PTHR44167:SF24">
    <property type="entry name" value="SERINE_THREONINE-PROTEIN KINASE CHK2"/>
    <property type="match status" value="1"/>
</dbReference>
<dbReference type="PROSITE" id="PS50011">
    <property type="entry name" value="PROTEIN_KINASE_DOM"/>
    <property type="match status" value="1"/>
</dbReference>
<accession>A0A9P4GRL1</accession>
<dbReference type="Gene3D" id="1.10.510.10">
    <property type="entry name" value="Transferase(Phosphotransferase) domain 1"/>
    <property type="match status" value="1"/>
</dbReference>
<keyword evidence="2" id="KW-0418">Kinase</keyword>
<dbReference type="PANTHER" id="PTHR44167">
    <property type="entry name" value="OVARIAN-SPECIFIC SERINE/THREONINE-PROTEIN KINASE LOK-RELATED"/>
    <property type="match status" value="1"/>
</dbReference>
<evidence type="ECO:0000313" key="3">
    <source>
        <dbReference type="Proteomes" id="UP000800039"/>
    </source>
</evidence>
<sequence length="316" mass="35981">MSATTRAVGQSGRRYLVERILQDKHMPHGLGRVYLALSDNQKYVLKKLSATRYAYLEPLYDDVRSSPYVRVAADAIPDESMFAYTYFRGHLLGFTDKDVPLSITKQILKDALRGIAALHHKDIVHTDIKPDNIMINWTEKNDGTIIIDRVQVADLEDSAYVPPDCDIIGRQVGNWMWRSPEAHASGAVQKPTDIFSFGIVCIYAITKHIIFAVTDEELNEGEEKLAVVLERQVSYFGDIEGMTGLLEHLKDNPWVGLYTLILQAFGKENRPMQPIERWEMLEPDFKDLVKRMTSMDPGRRLTAYEALAHPWFADVP</sequence>
<reference evidence="2" key="1">
    <citation type="submission" date="2020-01" db="EMBL/GenBank/DDBJ databases">
        <authorList>
            <consortium name="DOE Joint Genome Institute"/>
            <person name="Haridas S."/>
            <person name="Albert R."/>
            <person name="Binder M."/>
            <person name="Bloem J."/>
            <person name="Labutti K."/>
            <person name="Salamov A."/>
            <person name="Andreopoulos B."/>
            <person name="Baker S.E."/>
            <person name="Barry K."/>
            <person name="Bills G."/>
            <person name="Bluhm B.H."/>
            <person name="Cannon C."/>
            <person name="Castanera R."/>
            <person name="Culley D.E."/>
            <person name="Daum C."/>
            <person name="Ezra D."/>
            <person name="Gonzalez J.B."/>
            <person name="Henrissat B."/>
            <person name="Kuo A."/>
            <person name="Liang C."/>
            <person name="Lipzen A."/>
            <person name="Lutzoni F."/>
            <person name="Magnuson J."/>
            <person name="Mondo S."/>
            <person name="Nolan M."/>
            <person name="Ohm R."/>
            <person name="Pangilinan J."/>
            <person name="Park H.-J."/>
            <person name="Ramirez L."/>
            <person name="Alfaro M."/>
            <person name="Sun H."/>
            <person name="Tritt A."/>
            <person name="Yoshinaga Y."/>
            <person name="Zwiers L.-H."/>
            <person name="Turgeon B.G."/>
            <person name="Goodwin S.B."/>
            <person name="Spatafora J.W."/>
            <person name="Crous P.W."/>
            <person name="Grigoriev I.V."/>
        </authorList>
    </citation>
    <scope>NUCLEOTIDE SEQUENCE</scope>
    <source>
        <strain evidence="2">CBS 394.84</strain>
    </source>
</reference>
<dbReference type="Proteomes" id="UP000800039">
    <property type="component" value="Unassembled WGS sequence"/>
</dbReference>
<keyword evidence="3" id="KW-1185">Reference proteome</keyword>
<gene>
    <name evidence="2" type="ORF">K460DRAFT_362044</name>
</gene>
<dbReference type="AlphaFoldDB" id="A0A9P4GRL1"/>
<proteinExistence type="predicted"/>
<keyword evidence="2" id="KW-0808">Transferase</keyword>
<dbReference type="InterPro" id="IPR011009">
    <property type="entry name" value="Kinase-like_dom_sf"/>
</dbReference>
<dbReference type="GO" id="GO:0004674">
    <property type="term" value="F:protein serine/threonine kinase activity"/>
    <property type="evidence" value="ECO:0007669"/>
    <property type="project" value="TreeGrafter"/>
</dbReference>
<dbReference type="SUPFAM" id="SSF56112">
    <property type="entry name" value="Protein kinase-like (PK-like)"/>
    <property type="match status" value="1"/>
</dbReference>
<name>A0A9P4GRL1_9PLEO</name>
<feature type="domain" description="Protein kinase" evidence="1">
    <location>
        <begin position="1"/>
        <end position="312"/>
    </location>
</feature>
<organism evidence="2 3">
    <name type="scientific">Cucurbitaria berberidis CBS 394.84</name>
    <dbReference type="NCBI Taxonomy" id="1168544"/>
    <lineage>
        <taxon>Eukaryota</taxon>
        <taxon>Fungi</taxon>
        <taxon>Dikarya</taxon>
        <taxon>Ascomycota</taxon>
        <taxon>Pezizomycotina</taxon>
        <taxon>Dothideomycetes</taxon>
        <taxon>Pleosporomycetidae</taxon>
        <taxon>Pleosporales</taxon>
        <taxon>Pleosporineae</taxon>
        <taxon>Cucurbitariaceae</taxon>
        <taxon>Cucurbitaria</taxon>
    </lineage>
</organism>
<dbReference type="Pfam" id="PF00069">
    <property type="entry name" value="Pkinase"/>
    <property type="match status" value="1"/>
</dbReference>